<name>A0A815AX09_9BILA</name>
<dbReference type="Proteomes" id="UP000663829">
    <property type="component" value="Unassembled WGS sequence"/>
</dbReference>
<dbReference type="CDD" id="cd05819">
    <property type="entry name" value="NHL"/>
    <property type="match status" value="1"/>
</dbReference>
<feature type="domain" description="Retrotransposon gag" evidence="1">
    <location>
        <begin position="308"/>
        <end position="392"/>
    </location>
</feature>
<gene>
    <name evidence="2" type="ORF">GPM918_LOCUS26749</name>
    <name evidence="3" type="ORF">SRO942_LOCUS26953</name>
</gene>
<keyword evidence="4" id="KW-1185">Reference proteome</keyword>
<dbReference type="InterPro" id="IPR011042">
    <property type="entry name" value="6-blade_b-propeller_TolB-like"/>
</dbReference>
<dbReference type="EMBL" id="CAJOBC010020021">
    <property type="protein sequence ID" value="CAF4044601.1"/>
    <property type="molecule type" value="Genomic_DNA"/>
</dbReference>
<proteinExistence type="predicted"/>
<evidence type="ECO:0000313" key="4">
    <source>
        <dbReference type="Proteomes" id="UP000663829"/>
    </source>
</evidence>
<reference evidence="2" key="1">
    <citation type="submission" date="2021-02" db="EMBL/GenBank/DDBJ databases">
        <authorList>
            <person name="Nowell W R."/>
        </authorList>
    </citation>
    <scope>NUCLEOTIDE SEQUENCE</scope>
</reference>
<evidence type="ECO:0000313" key="2">
    <source>
        <dbReference type="EMBL" id="CAF1263982.1"/>
    </source>
</evidence>
<dbReference type="EMBL" id="CAJNOQ010010903">
    <property type="protein sequence ID" value="CAF1263982.1"/>
    <property type="molecule type" value="Genomic_DNA"/>
</dbReference>
<protein>
    <recommendedName>
        <fullName evidence="1">Retrotransposon gag domain-containing protein</fullName>
    </recommendedName>
</protein>
<comment type="caution">
    <text evidence="2">The sequence shown here is derived from an EMBL/GenBank/DDBJ whole genome shotgun (WGS) entry which is preliminary data.</text>
</comment>
<dbReference type="AlphaFoldDB" id="A0A815AX09"/>
<organism evidence="2 4">
    <name type="scientific">Didymodactylos carnosus</name>
    <dbReference type="NCBI Taxonomy" id="1234261"/>
    <lineage>
        <taxon>Eukaryota</taxon>
        <taxon>Metazoa</taxon>
        <taxon>Spiralia</taxon>
        <taxon>Gnathifera</taxon>
        <taxon>Rotifera</taxon>
        <taxon>Eurotatoria</taxon>
        <taxon>Bdelloidea</taxon>
        <taxon>Philodinida</taxon>
        <taxon>Philodinidae</taxon>
        <taxon>Didymodactylos</taxon>
    </lineage>
</organism>
<dbReference type="Gene3D" id="2.120.10.30">
    <property type="entry name" value="TolB, C-terminal domain"/>
    <property type="match status" value="2"/>
</dbReference>
<dbReference type="Pfam" id="PF03732">
    <property type="entry name" value="Retrotrans_gag"/>
    <property type="match status" value="1"/>
</dbReference>
<dbReference type="InterPro" id="IPR050952">
    <property type="entry name" value="TRIM-NHL_E3_ligases"/>
</dbReference>
<accession>A0A815AX09</accession>
<dbReference type="SUPFAM" id="SSF101898">
    <property type="entry name" value="NHL repeat"/>
    <property type="match status" value="1"/>
</dbReference>
<dbReference type="InterPro" id="IPR005162">
    <property type="entry name" value="Retrotrans_gag_dom"/>
</dbReference>
<dbReference type="PANTHER" id="PTHR24104">
    <property type="entry name" value="E3 UBIQUITIN-PROTEIN LIGASE NHLRC1-RELATED"/>
    <property type="match status" value="1"/>
</dbReference>
<feature type="non-terminal residue" evidence="2">
    <location>
        <position position="1"/>
    </location>
</feature>
<evidence type="ECO:0000313" key="3">
    <source>
        <dbReference type="EMBL" id="CAF4044601.1"/>
    </source>
</evidence>
<evidence type="ECO:0000259" key="1">
    <source>
        <dbReference type="Pfam" id="PF03732"/>
    </source>
</evidence>
<dbReference type="Proteomes" id="UP000681722">
    <property type="component" value="Unassembled WGS sequence"/>
</dbReference>
<sequence>MLFSSSSTIGSTQTLLAPIIPCAGAALTGLQGTTVGGFSGQGEGPDTLDAPVNVALTAALVYIVDTDNHRVMMYTPPALTGVIVAGNGNAGVEPAAINTPYDAVILSANSHILVCEKNNSIISEWINDAYVQTVFGQSGNSGNTIALLNNPQGLYLKDPDQLYILDSGNSRVLLFDLTTNVTTELITSGVSPEPTDLYVDATNNIYLGDGHQIKMWSAPTLYSAYTVVGIGLTDIKGICGDQISGFYYVVDGSANCVKRFVVDGPESYGTLLAGQCGSAGAKTDFTLNNPTGCAVTADGGLLNVADTDGEASEWYLSNMDDLDTWSKFCTEIAKTYSSPAAKQLAAQQLQSRRQGLQESLMHYYNDILQLCETMDSQMTDQSKLIYLLQGLKLSLHKEVARQEPKTPLEFIQVAQKEERLDQSY</sequence>